<dbReference type="Proteomes" id="UP000326380">
    <property type="component" value="Unassembled WGS sequence"/>
</dbReference>
<name>A0A7L4ZWQ3_9BACT</name>
<reference evidence="1 2" key="1">
    <citation type="submission" date="2019-09" db="EMBL/GenBank/DDBJ databases">
        <title>Genome sequence of Hymenobacter sp. M3.</title>
        <authorList>
            <person name="Srinivasan S."/>
        </authorList>
    </citation>
    <scope>NUCLEOTIDE SEQUENCE [LARGE SCALE GENOMIC DNA]</scope>
    <source>
        <strain evidence="1 2">M3</strain>
    </source>
</reference>
<dbReference type="PANTHER" id="PTHR43640:SF1">
    <property type="entry name" value="THIOREDOXIN-DEPENDENT PEROXIREDOXIN"/>
    <property type="match status" value="1"/>
</dbReference>
<sequence>MPPRLLLLCWWALGLLGALSPARAAAPAPPTVATVYVFLAETCPISQSCTLTLRELHRQYAARGVRFVGVFPDEQTRPADVILFRKTYQVPFELKLDAGQQLTRRWGARITPEVVVVAADGRTVAYQGRIDNAYAALGQRRTVVTTHELADALAAVVAGKAVAQPRTEAVGCFINVKGLPAAN</sequence>
<dbReference type="AlphaFoldDB" id="A0A7L4ZWQ3"/>
<dbReference type="SUPFAM" id="SSF52833">
    <property type="entry name" value="Thioredoxin-like"/>
    <property type="match status" value="1"/>
</dbReference>
<dbReference type="PANTHER" id="PTHR43640">
    <property type="entry name" value="OS07G0260300 PROTEIN"/>
    <property type="match status" value="1"/>
</dbReference>
<dbReference type="Pfam" id="PF00578">
    <property type="entry name" value="AhpC-TSA"/>
    <property type="match status" value="1"/>
</dbReference>
<organism evidence="1 2">
    <name type="scientific">Hymenobacter busanensis</name>
    <dbReference type="NCBI Taxonomy" id="2607656"/>
    <lineage>
        <taxon>Bacteria</taxon>
        <taxon>Pseudomonadati</taxon>
        <taxon>Bacteroidota</taxon>
        <taxon>Cytophagia</taxon>
        <taxon>Cytophagales</taxon>
        <taxon>Hymenobacteraceae</taxon>
        <taxon>Hymenobacter</taxon>
    </lineage>
</organism>
<gene>
    <name evidence="1" type="ORF">F0P96_12210</name>
</gene>
<dbReference type="InterPro" id="IPR036249">
    <property type="entry name" value="Thioredoxin-like_sf"/>
</dbReference>
<dbReference type="InterPro" id="IPR047262">
    <property type="entry name" value="PRX-like1"/>
</dbReference>
<dbReference type="RefSeq" id="WP_151079180.1">
    <property type="nucleotide sequence ID" value="NZ_CP047647.1"/>
</dbReference>
<accession>A0A7L4ZWQ3</accession>
<evidence type="ECO:0000313" key="2">
    <source>
        <dbReference type="Proteomes" id="UP000326380"/>
    </source>
</evidence>
<dbReference type="InterPro" id="IPR000866">
    <property type="entry name" value="AhpC/TSA"/>
</dbReference>
<dbReference type="GO" id="GO:0016209">
    <property type="term" value="F:antioxidant activity"/>
    <property type="evidence" value="ECO:0007669"/>
    <property type="project" value="InterPro"/>
</dbReference>
<dbReference type="Gene3D" id="3.40.30.10">
    <property type="entry name" value="Glutaredoxin"/>
    <property type="match status" value="1"/>
</dbReference>
<keyword evidence="2" id="KW-1185">Reference proteome</keyword>
<dbReference type="EMBL" id="VTWU01000004">
    <property type="protein sequence ID" value="KAA9332239.1"/>
    <property type="molecule type" value="Genomic_DNA"/>
</dbReference>
<proteinExistence type="predicted"/>
<evidence type="ECO:0000313" key="1">
    <source>
        <dbReference type="EMBL" id="KAA9332239.1"/>
    </source>
</evidence>
<dbReference type="GO" id="GO:0016491">
    <property type="term" value="F:oxidoreductase activity"/>
    <property type="evidence" value="ECO:0007669"/>
    <property type="project" value="InterPro"/>
</dbReference>
<comment type="caution">
    <text evidence="1">The sequence shown here is derived from an EMBL/GenBank/DDBJ whole genome shotgun (WGS) entry which is preliminary data.</text>
</comment>
<protein>
    <submittedName>
        <fullName evidence="1">Redoxin family protein</fullName>
    </submittedName>
</protein>